<evidence type="ECO:0000256" key="5">
    <source>
        <dbReference type="PROSITE-ProRule" id="PRU00464"/>
    </source>
</evidence>
<reference evidence="7 8" key="1">
    <citation type="submission" date="2017-08" db="EMBL/GenBank/DDBJ databases">
        <title>Resequencing and Reannotation of the genome of Pyrococcus furiosus type strain DSM3638.</title>
        <authorList>
            <person name="Reichelt R.M."/>
            <person name="Bunk B."/>
        </authorList>
    </citation>
    <scope>NUCLEOTIDE SEQUENCE [LARGE SCALE GENOMIC DNA]</scope>
    <source>
        <strain evidence="7 8">DSM 3638</strain>
    </source>
</reference>
<dbReference type="GeneID" id="41712915"/>
<accession>A0A5C0XPW3</accession>
<dbReference type="PRINTS" id="PR00332">
    <property type="entry name" value="HISTRIAD"/>
</dbReference>
<dbReference type="Gene3D" id="3.30.428.10">
    <property type="entry name" value="HIT-like"/>
    <property type="match status" value="1"/>
</dbReference>
<organism evidence="7 8">
    <name type="scientific">Pyrococcus furiosus (strain ATCC 43587 / DSM 3638 / JCM 8422 / Vc1)</name>
    <dbReference type="NCBI Taxonomy" id="186497"/>
    <lineage>
        <taxon>Archaea</taxon>
        <taxon>Methanobacteriati</taxon>
        <taxon>Methanobacteriota</taxon>
        <taxon>Thermococci</taxon>
        <taxon>Thermococcales</taxon>
        <taxon>Thermococcaceae</taxon>
        <taxon>Pyrococcus</taxon>
    </lineage>
</organism>
<proteinExistence type="predicted"/>
<keyword evidence="2" id="KW-0378">Hydrolase</keyword>
<evidence type="ECO:0000313" key="8">
    <source>
        <dbReference type="Proteomes" id="UP000324354"/>
    </source>
</evidence>
<dbReference type="InterPro" id="IPR039383">
    <property type="entry name" value="FHIT"/>
</dbReference>
<dbReference type="InterPro" id="IPR036265">
    <property type="entry name" value="HIT-like_sf"/>
</dbReference>
<dbReference type="EMBL" id="CP023154">
    <property type="protein sequence ID" value="QEK78762.1"/>
    <property type="molecule type" value="Genomic_DNA"/>
</dbReference>
<dbReference type="SUPFAM" id="SSF54197">
    <property type="entry name" value="HIT-like"/>
    <property type="match status" value="1"/>
</dbReference>
<dbReference type="PROSITE" id="PS00892">
    <property type="entry name" value="HIT_1"/>
    <property type="match status" value="1"/>
</dbReference>
<dbReference type="OrthoDB" id="26806at2157"/>
<dbReference type="GeneID" id="13301711"/>
<keyword evidence="1" id="KW-0547">Nucleotide-binding</keyword>
<dbReference type="AlphaFoldDB" id="A0A5C0XPW3"/>
<evidence type="ECO:0000256" key="2">
    <source>
        <dbReference type="ARBA" id="ARBA00022801"/>
    </source>
</evidence>
<dbReference type="InterPro" id="IPR001310">
    <property type="entry name" value="Histidine_triad_HIT"/>
</dbReference>
<feature type="short sequence motif" description="Histidine triad motif" evidence="4 5">
    <location>
        <begin position="92"/>
        <end position="96"/>
    </location>
</feature>
<dbReference type="CDD" id="cd01275">
    <property type="entry name" value="FHIT"/>
    <property type="match status" value="1"/>
</dbReference>
<dbReference type="GO" id="GO:0016787">
    <property type="term" value="F:hydrolase activity"/>
    <property type="evidence" value="ECO:0007669"/>
    <property type="project" value="UniProtKB-KW"/>
</dbReference>
<name>A0A5C0XPW3_PYRFU</name>
<evidence type="ECO:0000259" key="6">
    <source>
        <dbReference type="PROSITE" id="PS51084"/>
    </source>
</evidence>
<dbReference type="PANTHER" id="PTHR42997">
    <property type="entry name" value="HIT FAMILY HYDROLASE"/>
    <property type="match status" value="1"/>
</dbReference>
<dbReference type="InterPro" id="IPR011146">
    <property type="entry name" value="HIT-like"/>
</dbReference>
<dbReference type="GO" id="GO:0000166">
    <property type="term" value="F:nucleotide binding"/>
    <property type="evidence" value="ECO:0007669"/>
    <property type="project" value="UniProtKB-KW"/>
</dbReference>
<evidence type="ECO:0000256" key="3">
    <source>
        <dbReference type="PIRSR" id="PIRSR601310-1"/>
    </source>
</evidence>
<dbReference type="PROSITE" id="PS51084">
    <property type="entry name" value="HIT_2"/>
    <property type="match status" value="1"/>
</dbReference>
<gene>
    <name evidence="7" type="ORF">PFDSM3638_05545</name>
</gene>
<dbReference type="InterPro" id="IPR052908">
    <property type="entry name" value="AP-4-A_phosphorylase"/>
</dbReference>
<feature type="domain" description="HIT" evidence="6">
    <location>
        <begin position="1"/>
        <end position="107"/>
    </location>
</feature>
<dbReference type="Pfam" id="PF01230">
    <property type="entry name" value="HIT"/>
    <property type="match status" value="1"/>
</dbReference>
<evidence type="ECO:0000256" key="4">
    <source>
        <dbReference type="PIRSR" id="PIRSR601310-3"/>
    </source>
</evidence>
<evidence type="ECO:0000313" key="7">
    <source>
        <dbReference type="EMBL" id="QEK78762.1"/>
    </source>
</evidence>
<sequence length="146" mass="16281">MPCPFCNPPAENIVYEDDKIRILLDSFPANPGHLLVVPKRHITNIEGLNEEEKVMLMKGVEMAIKALKEALNPDGFNVGINLGKAAGQTVSHLHVHVIPRYKGDCKHPEGGIRKAVLNAKDENLGRQDKRLESKYVEILRGLLNEK</sequence>
<feature type="active site" description="Tele-AMP-histidine intermediate" evidence="3">
    <location>
        <position position="94"/>
    </location>
</feature>
<dbReference type="RefSeq" id="WP_011012246.1">
    <property type="nucleotide sequence ID" value="NC_003413.1"/>
</dbReference>
<dbReference type="PANTHER" id="PTHR42997:SF1">
    <property type="entry name" value="AP-4-A PHOSPHORYLASE"/>
    <property type="match status" value="1"/>
</dbReference>
<evidence type="ECO:0000256" key="1">
    <source>
        <dbReference type="ARBA" id="ARBA00022741"/>
    </source>
</evidence>
<protein>
    <submittedName>
        <fullName evidence="7">HIT family protein</fullName>
    </submittedName>
</protein>
<dbReference type="Proteomes" id="UP000324354">
    <property type="component" value="Chromosome"/>
</dbReference>
<dbReference type="InterPro" id="IPR019808">
    <property type="entry name" value="Histidine_triad_CS"/>
</dbReference>